<dbReference type="EC" id="2.3.-.-" evidence="4"/>
<sequence>MFELMQIELRPLGAADVDAVLRIQEQCYGAGFAEPREVFVRRLQTAGHCSWAAVQGGELVAYLAAYWSRPGAITPFNGDFADYADASVLYLHDMAVSPAAAGRGLARRMVEQVKAQARQRGIGRTALVSVQGSQAYWERQGYAVEIVKNAAQQQHLSTYGRGALYMVGLI</sequence>
<dbReference type="InterPro" id="IPR000182">
    <property type="entry name" value="GNAT_dom"/>
</dbReference>
<protein>
    <submittedName>
        <fullName evidence="4">GNAT family N-acetyltransferase</fullName>
        <ecNumber evidence="4">2.3.-.-</ecNumber>
    </submittedName>
</protein>
<dbReference type="PANTHER" id="PTHR43877">
    <property type="entry name" value="AMINOALKYLPHOSPHONATE N-ACETYLTRANSFERASE-RELATED-RELATED"/>
    <property type="match status" value="1"/>
</dbReference>
<dbReference type="Pfam" id="PF00583">
    <property type="entry name" value="Acetyltransf_1"/>
    <property type="match status" value="1"/>
</dbReference>
<comment type="caution">
    <text evidence="4">The sequence shown here is derived from an EMBL/GenBank/DDBJ whole genome shotgun (WGS) entry which is preliminary data.</text>
</comment>
<keyword evidence="1 4" id="KW-0808">Transferase</keyword>
<dbReference type="SUPFAM" id="SSF55729">
    <property type="entry name" value="Acyl-CoA N-acyltransferases (Nat)"/>
    <property type="match status" value="1"/>
</dbReference>
<reference evidence="4 5" key="1">
    <citation type="journal article" date="2013" name="Int. J. Syst. Evol. Microbiol.">
        <title>Comamonas guangdongensis sp. nov., isolated from subterranean forest sediment, and emended description of the genus Comamonas.</title>
        <authorList>
            <person name="Zhang J."/>
            <person name="Wang Y."/>
            <person name="Zhou S."/>
            <person name="Wu C."/>
            <person name="He J."/>
            <person name="Li F."/>
        </authorList>
    </citation>
    <scope>NUCLEOTIDE SEQUENCE [LARGE SCALE GENOMIC DNA]</scope>
    <source>
        <strain evidence="4 5">CCTCC AB2011133</strain>
    </source>
</reference>
<evidence type="ECO:0000313" key="4">
    <source>
        <dbReference type="EMBL" id="MEX8193016.1"/>
    </source>
</evidence>
<keyword evidence="5" id="KW-1185">Reference proteome</keyword>
<name>A0ABV3ZUP7_9BURK</name>
<evidence type="ECO:0000256" key="1">
    <source>
        <dbReference type="ARBA" id="ARBA00022679"/>
    </source>
</evidence>
<dbReference type="CDD" id="cd04301">
    <property type="entry name" value="NAT_SF"/>
    <property type="match status" value="1"/>
</dbReference>
<dbReference type="Gene3D" id="3.40.630.30">
    <property type="match status" value="1"/>
</dbReference>
<dbReference type="InterPro" id="IPR016181">
    <property type="entry name" value="Acyl_CoA_acyltransferase"/>
</dbReference>
<dbReference type="GO" id="GO:0016746">
    <property type="term" value="F:acyltransferase activity"/>
    <property type="evidence" value="ECO:0007669"/>
    <property type="project" value="UniProtKB-KW"/>
</dbReference>
<dbReference type="PROSITE" id="PS51186">
    <property type="entry name" value="GNAT"/>
    <property type="match status" value="1"/>
</dbReference>
<keyword evidence="2 4" id="KW-0012">Acyltransferase</keyword>
<feature type="domain" description="N-acetyltransferase" evidence="3">
    <location>
        <begin position="7"/>
        <end position="170"/>
    </location>
</feature>
<evidence type="ECO:0000313" key="5">
    <source>
        <dbReference type="Proteomes" id="UP001561046"/>
    </source>
</evidence>
<organism evidence="4 5">
    <name type="scientific">Comamonas guangdongensis</name>
    <dbReference type="NCBI Taxonomy" id="510515"/>
    <lineage>
        <taxon>Bacteria</taxon>
        <taxon>Pseudomonadati</taxon>
        <taxon>Pseudomonadota</taxon>
        <taxon>Betaproteobacteria</taxon>
        <taxon>Burkholderiales</taxon>
        <taxon>Comamonadaceae</taxon>
        <taxon>Comamonas</taxon>
    </lineage>
</organism>
<dbReference type="Proteomes" id="UP001561046">
    <property type="component" value="Unassembled WGS sequence"/>
</dbReference>
<proteinExistence type="predicted"/>
<dbReference type="EMBL" id="JBFYGN010000008">
    <property type="protein sequence ID" value="MEX8193016.1"/>
    <property type="molecule type" value="Genomic_DNA"/>
</dbReference>
<gene>
    <name evidence="4" type="ORF">AB6724_09190</name>
</gene>
<accession>A0ABV3ZUP7</accession>
<dbReference type="RefSeq" id="WP_369338215.1">
    <property type="nucleotide sequence ID" value="NZ_JBFYGN010000008.1"/>
</dbReference>
<evidence type="ECO:0000259" key="3">
    <source>
        <dbReference type="PROSITE" id="PS51186"/>
    </source>
</evidence>
<dbReference type="InterPro" id="IPR050832">
    <property type="entry name" value="Bact_Acetyltransf"/>
</dbReference>
<evidence type="ECO:0000256" key="2">
    <source>
        <dbReference type="ARBA" id="ARBA00023315"/>
    </source>
</evidence>